<comment type="subcellular location">
    <subcellularLocation>
        <location evidence="1 6">Endoplasmic reticulum membrane</location>
        <topology evidence="1 6">Multi-pass membrane protein</topology>
    </subcellularLocation>
</comment>
<evidence type="ECO:0000256" key="1">
    <source>
        <dbReference type="ARBA" id="ARBA00004477"/>
    </source>
</evidence>
<evidence type="ECO:0000259" key="7">
    <source>
        <dbReference type="PROSITE" id="PS50845"/>
    </source>
</evidence>
<evidence type="ECO:0000313" key="9">
    <source>
        <dbReference type="Proteomes" id="UP000249390"/>
    </source>
</evidence>
<evidence type="ECO:0000256" key="4">
    <source>
        <dbReference type="ARBA" id="ARBA00022989"/>
    </source>
</evidence>
<keyword evidence="2 6" id="KW-0812">Transmembrane</keyword>
<evidence type="ECO:0000313" key="8">
    <source>
        <dbReference type="EMBL" id="RAL41910.1"/>
    </source>
</evidence>
<comment type="caution">
    <text evidence="8">The sequence shown here is derived from an EMBL/GenBank/DDBJ whole genome shotgun (WGS) entry which is preliminary data.</text>
</comment>
<dbReference type="PANTHER" id="PTHR10994">
    <property type="entry name" value="RETICULON"/>
    <property type="match status" value="1"/>
</dbReference>
<keyword evidence="3 6" id="KW-0256">Endoplasmic reticulum</keyword>
<keyword evidence="5 6" id="KW-0472">Membrane</keyword>
<evidence type="ECO:0000256" key="3">
    <source>
        <dbReference type="ARBA" id="ARBA00022824"/>
    </source>
</evidence>
<evidence type="ECO:0000256" key="5">
    <source>
        <dbReference type="ARBA" id="ARBA00023136"/>
    </source>
</evidence>
<dbReference type="InterPro" id="IPR003388">
    <property type="entry name" value="Reticulon"/>
</dbReference>
<proteinExistence type="predicted"/>
<name>A0A328D9R6_9ASTE</name>
<dbReference type="AlphaFoldDB" id="A0A328D9R6"/>
<feature type="transmembrane region" description="Helical" evidence="6">
    <location>
        <begin position="167"/>
        <end position="194"/>
    </location>
</feature>
<keyword evidence="4 6" id="KW-1133">Transmembrane helix</keyword>
<dbReference type="Proteomes" id="UP000249390">
    <property type="component" value="Unassembled WGS sequence"/>
</dbReference>
<sequence length="248" mass="28063">MPEGITAEALLNNMMESFADSVPKQKSVSFFEEEKSRKVTEQFNRLFGRQKPVHHVLGGGRSADVLLWRNKKISASVLASATIMWLLFEWLDYHLLTLVCFALILGMFLQFLWTHTSGLVTRSPSQVPRIVLPEEVFVNLAKMIGSEVNRGLGFLQDLACGGTSKQFLIAVACLLATAVIGTWCNFLTVVYIGFVGAHTLPVLYERYEDEVDNFAYSVFDRLHHNYRKLDSGFLSRIPKGKFKVKKHE</sequence>
<dbReference type="EMBL" id="NQVE01000183">
    <property type="protein sequence ID" value="RAL41910.1"/>
    <property type="molecule type" value="Genomic_DNA"/>
</dbReference>
<dbReference type="InterPro" id="IPR045064">
    <property type="entry name" value="Reticulon-like"/>
</dbReference>
<dbReference type="PANTHER" id="PTHR10994:SF62">
    <property type="entry name" value="RETICULON-LIKE PROTEIN B8"/>
    <property type="match status" value="1"/>
</dbReference>
<dbReference type="PROSITE" id="PS50845">
    <property type="entry name" value="RETICULON"/>
    <property type="match status" value="1"/>
</dbReference>
<gene>
    <name evidence="8" type="ORF">DM860_009092</name>
</gene>
<evidence type="ECO:0000256" key="2">
    <source>
        <dbReference type="ARBA" id="ARBA00022692"/>
    </source>
</evidence>
<dbReference type="GO" id="GO:0009617">
    <property type="term" value="P:response to bacterium"/>
    <property type="evidence" value="ECO:0007669"/>
    <property type="project" value="InterPro"/>
</dbReference>
<dbReference type="GO" id="GO:0005789">
    <property type="term" value="C:endoplasmic reticulum membrane"/>
    <property type="evidence" value="ECO:0007669"/>
    <property type="project" value="UniProtKB-SubCell"/>
</dbReference>
<feature type="transmembrane region" description="Helical" evidence="6">
    <location>
        <begin position="94"/>
        <end position="113"/>
    </location>
</feature>
<organism evidence="8 9">
    <name type="scientific">Cuscuta australis</name>
    <dbReference type="NCBI Taxonomy" id="267555"/>
    <lineage>
        <taxon>Eukaryota</taxon>
        <taxon>Viridiplantae</taxon>
        <taxon>Streptophyta</taxon>
        <taxon>Embryophyta</taxon>
        <taxon>Tracheophyta</taxon>
        <taxon>Spermatophyta</taxon>
        <taxon>Magnoliopsida</taxon>
        <taxon>eudicotyledons</taxon>
        <taxon>Gunneridae</taxon>
        <taxon>Pentapetalae</taxon>
        <taxon>asterids</taxon>
        <taxon>lamiids</taxon>
        <taxon>Solanales</taxon>
        <taxon>Convolvulaceae</taxon>
        <taxon>Cuscuteae</taxon>
        <taxon>Cuscuta</taxon>
        <taxon>Cuscuta subgen. Grammica</taxon>
        <taxon>Cuscuta sect. Cleistogrammica</taxon>
    </lineage>
</organism>
<accession>A0A328D9R6</accession>
<evidence type="ECO:0000256" key="6">
    <source>
        <dbReference type="RuleBase" id="RU363132"/>
    </source>
</evidence>
<dbReference type="Pfam" id="PF02453">
    <property type="entry name" value="Reticulon"/>
    <property type="match status" value="1"/>
</dbReference>
<keyword evidence="9" id="KW-1185">Reference proteome</keyword>
<protein>
    <recommendedName>
        <fullName evidence="6">Reticulon-like protein</fullName>
    </recommendedName>
</protein>
<feature type="domain" description="Reticulon" evidence="7">
    <location>
        <begin position="62"/>
        <end position="248"/>
    </location>
</feature>
<reference evidence="8 9" key="1">
    <citation type="submission" date="2018-06" db="EMBL/GenBank/DDBJ databases">
        <title>The Genome of Cuscuta australis (Dodder) Provides Insight into the Evolution of Plant Parasitism.</title>
        <authorList>
            <person name="Liu H."/>
        </authorList>
    </citation>
    <scope>NUCLEOTIDE SEQUENCE [LARGE SCALE GENOMIC DNA]</scope>
    <source>
        <strain evidence="9">cv. Yunnan</strain>
        <tissue evidence="8">Vines</tissue>
    </source>
</reference>